<feature type="domain" description="Glycosyltransferase 2-like" evidence="1">
    <location>
        <begin position="4"/>
        <end position="99"/>
    </location>
</feature>
<name>A0A7W7Y825_9BACT</name>
<dbReference type="Gene3D" id="3.90.550.10">
    <property type="entry name" value="Spore Coat Polysaccharide Biosynthesis Protein SpsA, Chain A"/>
    <property type="match status" value="1"/>
</dbReference>
<dbReference type="InterPro" id="IPR029044">
    <property type="entry name" value="Nucleotide-diphossugar_trans"/>
</dbReference>
<dbReference type="Pfam" id="PF00535">
    <property type="entry name" value="Glycos_transf_2"/>
    <property type="match status" value="1"/>
</dbReference>
<dbReference type="Proteomes" id="UP000590740">
    <property type="component" value="Unassembled WGS sequence"/>
</dbReference>
<dbReference type="SUPFAM" id="SSF53448">
    <property type="entry name" value="Nucleotide-diphospho-sugar transferases"/>
    <property type="match status" value="1"/>
</dbReference>
<dbReference type="EMBL" id="JACHIG010000001">
    <property type="protein sequence ID" value="MBB5030960.1"/>
    <property type="molecule type" value="Genomic_DNA"/>
</dbReference>
<keyword evidence="2" id="KW-0808">Transferase</keyword>
<reference evidence="2 3" key="1">
    <citation type="submission" date="2020-08" db="EMBL/GenBank/DDBJ databases">
        <title>Genomic Encyclopedia of Type Strains, Phase IV (KMG-IV): sequencing the most valuable type-strain genomes for metagenomic binning, comparative biology and taxonomic classification.</title>
        <authorList>
            <person name="Goeker M."/>
        </authorList>
    </citation>
    <scope>NUCLEOTIDE SEQUENCE [LARGE SCALE GENOMIC DNA]</scope>
    <source>
        <strain evidence="2 3">DSM 12252</strain>
    </source>
</reference>
<proteinExistence type="predicted"/>
<evidence type="ECO:0000313" key="3">
    <source>
        <dbReference type="Proteomes" id="UP000590740"/>
    </source>
</evidence>
<protein>
    <submittedName>
        <fullName evidence="2">GT2 family glycosyltransferase</fullName>
    </submittedName>
</protein>
<evidence type="ECO:0000259" key="1">
    <source>
        <dbReference type="Pfam" id="PF00535"/>
    </source>
</evidence>
<evidence type="ECO:0000313" key="2">
    <source>
        <dbReference type="EMBL" id="MBB5030960.1"/>
    </source>
</evidence>
<sequence>MRSTLERLHACHPAPAEILVHLDGNDNSLRSLVETEFPSVRVLHSDSLIGPGGARNKMMQEARYDWVAHFDDDSFPHDVDYFARAWSLITRFPDLAVFCASILPFENLNESDFWLQAYYPGCGHLMNRAWFQKTKGYLRLPVAYNLEEVDVSIQLCDLGGRCLQSGMLRVFHDHPPAPREDEQTQAAIMINTIIFPLLRFPLLLLPQAFGSVFRRMFRLALLGEWMVLKTTFIELPSALRHYLPMRFPVRFSAAFSWLLLRHRPVRIRPVSSTMKYEY</sequence>
<dbReference type="GO" id="GO:0016740">
    <property type="term" value="F:transferase activity"/>
    <property type="evidence" value="ECO:0007669"/>
    <property type="project" value="UniProtKB-KW"/>
</dbReference>
<dbReference type="CDD" id="cd00761">
    <property type="entry name" value="Glyco_tranf_GTA_type"/>
    <property type="match status" value="1"/>
</dbReference>
<gene>
    <name evidence="2" type="ORF">HNQ65_000514</name>
</gene>
<keyword evidence="3" id="KW-1185">Reference proteome</keyword>
<dbReference type="AlphaFoldDB" id="A0A7W7Y825"/>
<accession>A0A7W7Y825</accession>
<comment type="caution">
    <text evidence="2">The sequence shown here is derived from an EMBL/GenBank/DDBJ whole genome shotgun (WGS) entry which is preliminary data.</text>
</comment>
<organism evidence="2 3">
    <name type="scientific">Prosthecobacter vanneervenii</name>
    <dbReference type="NCBI Taxonomy" id="48466"/>
    <lineage>
        <taxon>Bacteria</taxon>
        <taxon>Pseudomonadati</taxon>
        <taxon>Verrucomicrobiota</taxon>
        <taxon>Verrucomicrobiia</taxon>
        <taxon>Verrucomicrobiales</taxon>
        <taxon>Verrucomicrobiaceae</taxon>
        <taxon>Prosthecobacter</taxon>
    </lineage>
</organism>
<dbReference type="InterPro" id="IPR001173">
    <property type="entry name" value="Glyco_trans_2-like"/>
</dbReference>